<dbReference type="AlphaFoldDB" id="A0A7K0HS88"/>
<feature type="non-terminal residue" evidence="3">
    <location>
        <position position="287"/>
    </location>
</feature>
<name>A0A7K0HS88_PARDI</name>
<protein>
    <submittedName>
        <fullName evidence="3">Peptidase M64</fullName>
    </submittedName>
</protein>
<feature type="chain" id="PRO_5029710635" evidence="1">
    <location>
        <begin position="21"/>
        <end position="287"/>
    </location>
</feature>
<feature type="domain" description="Peptidase M64 N-terminal" evidence="2">
    <location>
        <begin position="23"/>
        <end position="137"/>
    </location>
</feature>
<dbReference type="Gene3D" id="2.60.40.3250">
    <property type="entry name" value="Peptidase M64, N-terminal domain"/>
    <property type="match status" value="1"/>
</dbReference>
<dbReference type="Pfam" id="PF16217">
    <property type="entry name" value="M64_N"/>
    <property type="match status" value="1"/>
</dbReference>
<dbReference type="Gene3D" id="3.40.390.10">
    <property type="entry name" value="Collagenase (Catalytic Domain)"/>
    <property type="match status" value="1"/>
</dbReference>
<dbReference type="Pfam" id="PF09471">
    <property type="entry name" value="Peptidase_M64"/>
    <property type="match status" value="1"/>
</dbReference>
<accession>A0A7K0HS88</accession>
<dbReference type="InterPro" id="IPR024079">
    <property type="entry name" value="MetalloPept_cat_dom_sf"/>
</dbReference>
<dbReference type="InterPro" id="IPR019026">
    <property type="entry name" value="Peptidase_M64_IgA"/>
</dbReference>
<dbReference type="RefSeq" id="WP_154399291.1">
    <property type="nucleotide sequence ID" value="NZ_WKMC01000198.1"/>
</dbReference>
<proteinExistence type="predicted"/>
<dbReference type="Proteomes" id="UP000441358">
    <property type="component" value="Unassembled WGS sequence"/>
</dbReference>
<evidence type="ECO:0000313" key="3">
    <source>
        <dbReference type="EMBL" id="MRZ53104.1"/>
    </source>
</evidence>
<evidence type="ECO:0000259" key="2">
    <source>
        <dbReference type="Pfam" id="PF16217"/>
    </source>
</evidence>
<reference evidence="3 4" key="1">
    <citation type="journal article" date="2019" name="Nat. Med.">
        <title>A library of human gut bacterial isolates paired with longitudinal multiomics data enables mechanistic microbiome research.</title>
        <authorList>
            <person name="Poyet M."/>
            <person name="Groussin M."/>
            <person name="Gibbons S.M."/>
            <person name="Avila-Pacheco J."/>
            <person name="Jiang X."/>
            <person name="Kearney S.M."/>
            <person name="Perrotta A.R."/>
            <person name="Berdy B."/>
            <person name="Zhao S."/>
            <person name="Lieberman T.D."/>
            <person name="Swanson P.K."/>
            <person name="Smith M."/>
            <person name="Roesemann S."/>
            <person name="Alexander J.E."/>
            <person name="Rich S.A."/>
            <person name="Livny J."/>
            <person name="Vlamakis H."/>
            <person name="Clish C."/>
            <person name="Bullock K."/>
            <person name="Deik A."/>
            <person name="Scott J."/>
            <person name="Pierce K.A."/>
            <person name="Xavier R.J."/>
            <person name="Alm E.J."/>
        </authorList>
    </citation>
    <scope>NUCLEOTIDE SEQUENCE [LARGE SCALE GENOMIC DNA]</scope>
    <source>
        <strain evidence="3 4">BIOML-A32</strain>
    </source>
</reference>
<comment type="caution">
    <text evidence="3">The sequence shown here is derived from an EMBL/GenBank/DDBJ whole genome shotgun (WGS) entry which is preliminary data.</text>
</comment>
<dbReference type="EMBL" id="WKMC01000198">
    <property type="protein sequence ID" value="MRZ53104.1"/>
    <property type="molecule type" value="Genomic_DNA"/>
</dbReference>
<organism evidence="3 4">
    <name type="scientific">Parabacteroides distasonis</name>
    <dbReference type="NCBI Taxonomy" id="823"/>
    <lineage>
        <taxon>Bacteria</taxon>
        <taxon>Pseudomonadati</taxon>
        <taxon>Bacteroidota</taxon>
        <taxon>Bacteroidia</taxon>
        <taxon>Bacteroidales</taxon>
        <taxon>Tannerellaceae</taxon>
        <taxon>Parabacteroides</taxon>
    </lineage>
</organism>
<dbReference type="InterPro" id="IPR032625">
    <property type="entry name" value="M64_N"/>
</dbReference>
<dbReference type="GO" id="GO:0008237">
    <property type="term" value="F:metallopeptidase activity"/>
    <property type="evidence" value="ECO:0007669"/>
    <property type="project" value="InterPro"/>
</dbReference>
<feature type="signal peptide" evidence="1">
    <location>
        <begin position="1"/>
        <end position="20"/>
    </location>
</feature>
<keyword evidence="1" id="KW-0732">Signal</keyword>
<sequence length="287" mass="32480">MKTKISLLLLAILCNISVFAQSDFDKYFEKKSLRVDFALSGNLKSQSAAIQGLREEPVWGGPVKNLIDKFNYGGYYINVYDKATNKLIYSRGFNTLFEEWRSTEQAKTETQSWTNSASVPFPKVPVYVEITARDKADMQFHPLLKQEVDPKSIFIDRGKLKANKVHQIQKSGDSTEKVDLVFIAEGYTADEQEKFVADANRFTEALFATPPFTTRRNDFNVWAVCLVSEESGTDVSGKGIFKNTALNSGYYTFGVDRYLTTPDMKSIRDAVWNVPCDAIFLLINTDM</sequence>
<evidence type="ECO:0000256" key="1">
    <source>
        <dbReference type="SAM" id="SignalP"/>
    </source>
</evidence>
<evidence type="ECO:0000313" key="4">
    <source>
        <dbReference type="Proteomes" id="UP000441358"/>
    </source>
</evidence>
<gene>
    <name evidence="3" type="ORF">GKD66_23480</name>
</gene>
<dbReference type="InterPro" id="IPR038171">
    <property type="entry name" value="M64_N_sf"/>
</dbReference>